<reference evidence="1" key="2">
    <citation type="submission" date="2022-01" db="EMBL/GenBank/DDBJ databases">
        <authorList>
            <person name="Yamashiro T."/>
            <person name="Shiraishi A."/>
            <person name="Satake H."/>
            <person name="Nakayama K."/>
        </authorList>
    </citation>
    <scope>NUCLEOTIDE SEQUENCE</scope>
</reference>
<evidence type="ECO:0000313" key="2">
    <source>
        <dbReference type="Proteomes" id="UP001151760"/>
    </source>
</evidence>
<evidence type="ECO:0000313" key="1">
    <source>
        <dbReference type="EMBL" id="GJT44706.1"/>
    </source>
</evidence>
<name>A0ABQ5DZU2_9ASTR</name>
<sequence length="113" mass="12759">MKASASSKSRKSLSSNEINWRRFGCLDALVAPYPLLPHFPFPTTERLFGGSHRKKPPLRVVLALLSFLGWHGVLLGKELEFELWFELPKSIKLGAKSLLTNLLTFANFDFCNP</sequence>
<gene>
    <name evidence="1" type="ORF">Tco_0953421</name>
</gene>
<protein>
    <submittedName>
        <fullName evidence="1">Uncharacterized protein</fullName>
    </submittedName>
</protein>
<reference evidence="1" key="1">
    <citation type="journal article" date="2022" name="Int. J. Mol. Sci.">
        <title>Draft Genome of Tanacetum Coccineum: Genomic Comparison of Closely Related Tanacetum-Family Plants.</title>
        <authorList>
            <person name="Yamashiro T."/>
            <person name="Shiraishi A."/>
            <person name="Nakayama K."/>
            <person name="Satake H."/>
        </authorList>
    </citation>
    <scope>NUCLEOTIDE SEQUENCE</scope>
</reference>
<organism evidence="1 2">
    <name type="scientific">Tanacetum coccineum</name>
    <dbReference type="NCBI Taxonomy" id="301880"/>
    <lineage>
        <taxon>Eukaryota</taxon>
        <taxon>Viridiplantae</taxon>
        <taxon>Streptophyta</taxon>
        <taxon>Embryophyta</taxon>
        <taxon>Tracheophyta</taxon>
        <taxon>Spermatophyta</taxon>
        <taxon>Magnoliopsida</taxon>
        <taxon>eudicotyledons</taxon>
        <taxon>Gunneridae</taxon>
        <taxon>Pentapetalae</taxon>
        <taxon>asterids</taxon>
        <taxon>campanulids</taxon>
        <taxon>Asterales</taxon>
        <taxon>Asteraceae</taxon>
        <taxon>Asteroideae</taxon>
        <taxon>Anthemideae</taxon>
        <taxon>Anthemidinae</taxon>
        <taxon>Tanacetum</taxon>
    </lineage>
</organism>
<keyword evidence="2" id="KW-1185">Reference proteome</keyword>
<accession>A0ABQ5DZU2</accession>
<dbReference type="Proteomes" id="UP001151760">
    <property type="component" value="Unassembled WGS sequence"/>
</dbReference>
<dbReference type="EMBL" id="BQNB010015837">
    <property type="protein sequence ID" value="GJT44706.1"/>
    <property type="molecule type" value="Genomic_DNA"/>
</dbReference>
<comment type="caution">
    <text evidence="1">The sequence shown here is derived from an EMBL/GenBank/DDBJ whole genome shotgun (WGS) entry which is preliminary data.</text>
</comment>
<proteinExistence type="predicted"/>